<organism evidence="1 2">
    <name type="scientific">Babesia ovata</name>
    <dbReference type="NCBI Taxonomy" id="189622"/>
    <lineage>
        <taxon>Eukaryota</taxon>
        <taxon>Sar</taxon>
        <taxon>Alveolata</taxon>
        <taxon>Apicomplexa</taxon>
        <taxon>Aconoidasida</taxon>
        <taxon>Piroplasmida</taxon>
        <taxon>Babesiidae</taxon>
        <taxon>Babesia</taxon>
    </lineage>
</organism>
<evidence type="ECO:0000313" key="1">
    <source>
        <dbReference type="EMBL" id="GBE60748.1"/>
    </source>
</evidence>
<dbReference type="Proteomes" id="UP000236319">
    <property type="component" value="Unassembled WGS sequence"/>
</dbReference>
<dbReference type="RefSeq" id="XP_028866991.1">
    <property type="nucleotide sequence ID" value="XM_029011158.1"/>
</dbReference>
<name>A0A2H6KCM9_9APIC</name>
<dbReference type="EMBL" id="BDSA01000002">
    <property type="protein sequence ID" value="GBE60748.1"/>
    <property type="molecule type" value="Genomic_DNA"/>
</dbReference>
<dbReference type="GeneID" id="39874518"/>
<reference evidence="1 2" key="1">
    <citation type="journal article" date="2017" name="BMC Genomics">
        <title>Whole-genome assembly of Babesia ovata and comparative genomics between closely related pathogens.</title>
        <authorList>
            <person name="Yamagishi J."/>
            <person name="Asada M."/>
            <person name="Hakimi H."/>
            <person name="Tanaka T.Q."/>
            <person name="Sugimoto C."/>
            <person name="Kawazu S."/>
        </authorList>
    </citation>
    <scope>NUCLEOTIDE SEQUENCE [LARGE SCALE GENOMIC DNA]</scope>
    <source>
        <strain evidence="1 2">Miyake</strain>
    </source>
</reference>
<gene>
    <name evidence="1" type="ORF">BOVATA_022410</name>
</gene>
<dbReference type="VEuPathDB" id="PiroplasmaDB:BOVATA_022410"/>
<proteinExistence type="predicted"/>
<dbReference type="AlphaFoldDB" id="A0A2H6KCM9"/>
<sequence>MMAMRDDCGSSAKSATAKLLAELRKSRPSAAVIVSAESEVALGMRPPSRPTVSLAGNSTTDRSGIALLSQRNCSTWCDPCILRNISPRPSYCIRLIQLVKPASLGGESAKMYCVILCQYPISDLLESHSWPLSDRLIISCAFSHSAASTRAPVADQKSALEPSTSLMADSEDPVHSVKYMSSTVSTTAISPQGLNEQKNGYDDSLHCATASQSASRRSVMQTLSFQISTTPVE</sequence>
<accession>A0A2H6KCM9</accession>
<protein>
    <submittedName>
        <fullName evidence="1">Ankyrin-2 isoform X5, putative</fullName>
    </submittedName>
</protein>
<comment type="caution">
    <text evidence="1">The sequence shown here is derived from an EMBL/GenBank/DDBJ whole genome shotgun (WGS) entry which is preliminary data.</text>
</comment>
<keyword evidence="2" id="KW-1185">Reference proteome</keyword>
<evidence type="ECO:0000313" key="2">
    <source>
        <dbReference type="Proteomes" id="UP000236319"/>
    </source>
</evidence>